<name>A0A124JUL7_9SPHN</name>
<dbReference type="EMBL" id="LLZS01000007">
    <property type="protein sequence ID" value="KUR71375.1"/>
    <property type="molecule type" value="Genomic_DNA"/>
</dbReference>
<keyword evidence="1" id="KW-0808">Transferase</keyword>
<dbReference type="InterPro" id="IPR003673">
    <property type="entry name" value="CoA-Trfase_fam_III"/>
</dbReference>
<evidence type="ECO:0000256" key="1">
    <source>
        <dbReference type="ARBA" id="ARBA00022679"/>
    </source>
</evidence>
<reference evidence="2 3" key="1">
    <citation type="submission" date="2015-10" db="EMBL/GenBank/DDBJ databases">
        <title>Draft genome sequence of Novosphingobium fuchskuhlense DSM 25065 isolated from a surface water sample of the southwest basin of Lake Grosse Fuchskuhle.</title>
        <authorList>
            <person name="Ruckert C."/>
            <person name="Winkler A."/>
            <person name="Glaeser J."/>
            <person name="Grossart H.-P."/>
            <person name="Kalinowski J."/>
            <person name="Glaeser S."/>
        </authorList>
    </citation>
    <scope>NUCLEOTIDE SEQUENCE [LARGE SCALE GENOMIC DNA]</scope>
    <source>
        <strain evidence="2 3">FNE08-7</strain>
    </source>
</reference>
<gene>
    <name evidence="2" type="ORF">AQZ52_12085</name>
</gene>
<evidence type="ECO:0000313" key="2">
    <source>
        <dbReference type="EMBL" id="KUR71375.1"/>
    </source>
</evidence>
<dbReference type="Proteomes" id="UP000058012">
    <property type="component" value="Unassembled WGS sequence"/>
</dbReference>
<dbReference type="GO" id="GO:0008410">
    <property type="term" value="F:CoA-transferase activity"/>
    <property type="evidence" value="ECO:0007669"/>
    <property type="project" value="TreeGrafter"/>
</dbReference>
<protein>
    <submittedName>
        <fullName evidence="2">Carnitine dehydratase</fullName>
    </submittedName>
</protein>
<dbReference type="InterPro" id="IPR023606">
    <property type="entry name" value="CoA-Trfase_III_dom_1_sf"/>
</dbReference>
<organism evidence="2 3">
    <name type="scientific">Novosphingobium fuchskuhlense</name>
    <dbReference type="NCBI Taxonomy" id="1117702"/>
    <lineage>
        <taxon>Bacteria</taxon>
        <taxon>Pseudomonadati</taxon>
        <taxon>Pseudomonadota</taxon>
        <taxon>Alphaproteobacteria</taxon>
        <taxon>Sphingomonadales</taxon>
        <taxon>Sphingomonadaceae</taxon>
        <taxon>Novosphingobium</taxon>
    </lineage>
</organism>
<dbReference type="OrthoDB" id="5720311at2"/>
<dbReference type="SUPFAM" id="SSF89796">
    <property type="entry name" value="CoA-transferase family III (CaiB/BaiF)"/>
    <property type="match status" value="1"/>
</dbReference>
<dbReference type="AlphaFoldDB" id="A0A124JUL7"/>
<dbReference type="InterPro" id="IPR050483">
    <property type="entry name" value="CoA-transferase_III_domain"/>
</dbReference>
<dbReference type="STRING" id="1117702.AQZ52_12085"/>
<dbReference type="InterPro" id="IPR044855">
    <property type="entry name" value="CoA-Trfase_III_dom3_sf"/>
</dbReference>
<dbReference type="Pfam" id="PF02515">
    <property type="entry name" value="CoA_transf_3"/>
    <property type="match status" value="1"/>
</dbReference>
<dbReference type="PANTHER" id="PTHR48207">
    <property type="entry name" value="SUCCINATE--HYDROXYMETHYLGLUTARATE COA-TRANSFERASE"/>
    <property type="match status" value="1"/>
</dbReference>
<comment type="caution">
    <text evidence="2">The sequence shown here is derived from an EMBL/GenBank/DDBJ whole genome shotgun (WGS) entry which is preliminary data.</text>
</comment>
<sequence length="390" mass="42765">MTGQKLLEGIRIVDLTSVVFGPYATETLADLGADVIKVEVIAGDIFRHAGKPAATPGMGPCTLNLNKGKRSLALDLKSDEGKAVLAAQLAEADVFIHNVRGKAISRLGFGYEDVKAIKPDIIYVHCTGFGSAGPYGDLQAYDDVIQAATGTTNLLSRVDGNPVPRFFPSLVADKVAGLHGAWAVMAAVIHKLRFGEGQFVEVPMFETFTHFMMQEHLYGQTLVPPKEPAGYPRQLDPFRQPFPAKDGYVAIVPYTPDAIDTVIELLDAPELAEDPRFIDYPARMRNISAFYEEMAKRTPKLTMAEWAAKMAEHQIPAMPVRDLDDLTEDPHLKAVDFFQQRTHPTEGAYLKMRSPVSFSVGSFEVKPAPRIGEHNEALGAPPIPVRRRAD</sequence>
<keyword evidence="3" id="KW-1185">Reference proteome</keyword>
<dbReference type="Gene3D" id="3.30.1540.10">
    <property type="entry name" value="formyl-coa transferase, domain 3"/>
    <property type="match status" value="1"/>
</dbReference>
<dbReference type="PANTHER" id="PTHR48207:SF4">
    <property type="entry name" value="BLL6097 PROTEIN"/>
    <property type="match status" value="1"/>
</dbReference>
<evidence type="ECO:0000313" key="3">
    <source>
        <dbReference type="Proteomes" id="UP000058012"/>
    </source>
</evidence>
<dbReference type="Gene3D" id="3.40.50.10540">
    <property type="entry name" value="Crotonobetainyl-coa:carnitine coa-transferase, domain 1"/>
    <property type="match status" value="1"/>
</dbReference>
<dbReference type="RefSeq" id="WP_067910974.1">
    <property type="nucleotide sequence ID" value="NZ_KQ954245.1"/>
</dbReference>
<accession>A0A124JUL7</accession>
<proteinExistence type="predicted"/>